<proteinExistence type="predicted"/>
<reference evidence="1" key="1">
    <citation type="submission" date="2021-08" db="EMBL/GenBank/DDBJ databases">
        <title>WGS assembly of Ceratopteris richardii.</title>
        <authorList>
            <person name="Marchant D.B."/>
            <person name="Chen G."/>
            <person name="Jenkins J."/>
            <person name="Shu S."/>
            <person name="Leebens-Mack J."/>
            <person name="Grimwood J."/>
            <person name="Schmutz J."/>
            <person name="Soltis P."/>
            <person name="Soltis D."/>
            <person name="Chen Z.-H."/>
        </authorList>
    </citation>
    <scope>NUCLEOTIDE SEQUENCE</scope>
    <source>
        <strain evidence="1">Whitten #5841</strain>
        <tissue evidence="1">Leaf</tissue>
    </source>
</reference>
<dbReference type="EMBL" id="CM035420">
    <property type="protein sequence ID" value="KAH7404274.1"/>
    <property type="molecule type" value="Genomic_DNA"/>
</dbReference>
<protein>
    <submittedName>
        <fullName evidence="1">Uncharacterized protein</fullName>
    </submittedName>
</protein>
<comment type="caution">
    <text evidence="1">The sequence shown here is derived from an EMBL/GenBank/DDBJ whole genome shotgun (WGS) entry which is preliminary data.</text>
</comment>
<sequence>MKIATTEEVPDVPLNATKIARWGSLTNPMHTEAMALRPYKKTLPEPANSKTVMTQTYKATVTKLANTNMMARQTSKATETDLGNTKVMAMQSFKKISPIPYLDTTSLFAIYFKLDKLMLPLIVQCHIAQVRCCSLHTCMSHLTQAFHRILLVSLHLSPLRGSNYAMKQDRQMQITMEHNKIDTCRYRSSTNTNILIGLE</sequence>
<name>A0A8T2T2C9_CERRI</name>
<evidence type="ECO:0000313" key="2">
    <source>
        <dbReference type="Proteomes" id="UP000825935"/>
    </source>
</evidence>
<keyword evidence="2" id="KW-1185">Reference proteome</keyword>
<accession>A0A8T2T2C9</accession>
<gene>
    <name evidence="1" type="ORF">KP509_15G018900</name>
</gene>
<organism evidence="1 2">
    <name type="scientific">Ceratopteris richardii</name>
    <name type="common">Triangle waterfern</name>
    <dbReference type="NCBI Taxonomy" id="49495"/>
    <lineage>
        <taxon>Eukaryota</taxon>
        <taxon>Viridiplantae</taxon>
        <taxon>Streptophyta</taxon>
        <taxon>Embryophyta</taxon>
        <taxon>Tracheophyta</taxon>
        <taxon>Polypodiopsida</taxon>
        <taxon>Polypodiidae</taxon>
        <taxon>Polypodiales</taxon>
        <taxon>Pteridineae</taxon>
        <taxon>Pteridaceae</taxon>
        <taxon>Parkerioideae</taxon>
        <taxon>Ceratopteris</taxon>
    </lineage>
</organism>
<dbReference type="AlphaFoldDB" id="A0A8T2T2C9"/>
<evidence type="ECO:0000313" key="1">
    <source>
        <dbReference type="EMBL" id="KAH7404274.1"/>
    </source>
</evidence>
<dbReference type="Proteomes" id="UP000825935">
    <property type="component" value="Chromosome 15"/>
</dbReference>